<accession>A0A1G1Y0B1</accession>
<comment type="caution">
    <text evidence="1">The sequence shown here is derived from an EMBL/GenBank/DDBJ whole genome shotgun (WGS) entry which is preliminary data.</text>
</comment>
<reference evidence="1 2" key="1">
    <citation type="journal article" date="2016" name="Nat. Commun.">
        <title>Thousands of microbial genomes shed light on interconnected biogeochemical processes in an aquifer system.</title>
        <authorList>
            <person name="Anantharaman K."/>
            <person name="Brown C.T."/>
            <person name="Hug L.A."/>
            <person name="Sharon I."/>
            <person name="Castelle C.J."/>
            <person name="Probst A.J."/>
            <person name="Thomas B.C."/>
            <person name="Singh A."/>
            <person name="Wilkins M.J."/>
            <person name="Karaoz U."/>
            <person name="Brodie E.L."/>
            <person name="Williams K.H."/>
            <person name="Hubbard S.S."/>
            <person name="Banfield J.F."/>
        </authorList>
    </citation>
    <scope>NUCLEOTIDE SEQUENCE [LARGE SCALE GENOMIC DNA]</scope>
</reference>
<protein>
    <submittedName>
        <fullName evidence="1">Uncharacterized protein</fullName>
    </submittedName>
</protein>
<dbReference type="AlphaFoldDB" id="A0A1G1Y0B1"/>
<dbReference type="EMBL" id="MHIE01000016">
    <property type="protein sequence ID" value="OGY45624.1"/>
    <property type="molecule type" value="Genomic_DNA"/>
</dbReference>
<evidence type="ECO:0000313" key="1">
    <source>
        <dbReference type="EMBL" id="OGY45624.1"/>
    </source>
</evidence>
<proteinExistence type="predicted"/>
<gene>
    <name evidence="1" type="ORF">A2744_02960</name>
</gene>
<organism evidence="1 2">
    <name type="scientific">Candidatus Buchananbacteria bacterium RIFCSPHIGHO2_01_FULL_44_11</name>
    <dbReference type="NCBI Taxonomy" id="1797535"/>
    <lineage>
        <taxon>Bacteria</taxon>
        <taxon>Candidatus Buchananiibacteriota</taxon>
    </lineage>
</organism>
<dbReference type="Proteomes" id="UP000178240">
    <property type="component" value="Unassembled WGS sequence"/>
</dbReference>
<evidence type="ECO:0000313" key="2">
    <source>
        <dbReference type="Proteomes" id="UP000178240"/>
    </source>
</evidence>
<dbReference type="STRING" id="1797535.A2744_02960"/>
<name>A0A1G1Y0B1_9BACT</name>
<sequence>MLKSLFPLRNRIGNKQLVFYLIGRIGDEKMPPLTKNLAGSNLKFRQQKIKKAARHGQFNIAHPEGCFCFLINNV</sequence>